<organism evidence="1 2">
    <name type="scientific">Thalictrum thalictroides</name>
    <name type="common">Rue-anemone</name>
    <name type="synonym">Anemone thalictroides</name>
    <dbReference type="NCBI Taxonomy" id="46969"/>
    <lineage>
        <taxon>Eukaryota</taxon>
        <taxon>Viridiplantae</taxon>
        <taxon>Streptophyta</taxon>
        <taxon>Embryophyta</taxon>
        <taxon>Tracheophyta</taxon>
        <taxon>Spermatophyta</taxon>
        <taxon>Magnoliopsida</taxon>
        <taxon>Ranunculales</taxon>
        <taxon>Ranunculaceae</taxon>
        <taxon>Thalictroideae</taxon>
        <taxon>Thalictrum</taxon>
    </lineage>
</organism>
<dbReference type="OrthoDB" id="852337at2759"/>
<comment type="caution">
    <text evidence="1">The sequence shown here is derived from an EMBL/GenBank/DDBJ whole genome shotgun (WGS) entry which is preliminary data.</text>
</comment>
<feature type="non-terminal residue" evidence="1">
    <location>
        <position position="76"/>
    </location>
</feature>
<evidence type="ECO:0000313" key="1">
    <source>
        <dbReference type="EMBL" id="KAF5204004.1"/>
    </source>
</evidence>
<evidence type="ECO:0000313" key="2">
    <source>
        <dbReference type="Proteomes" id="UP000554482"/>
    </source>
</evidence>
<dbReference type="Proteomes" id="UP000554482">
    <property type="component" value="Unassembled WGS sequence"/>
</dbReference>
<sequence>MGDRPTAYFHHAIKERKQRKCIRVLEDSAGNKLETEAGIISDNTGFYKNLFGEIDHMVDVENIREMTFANYITVEE</sequence>
<protein>
    <submittedName>
        <fullName evidence="1">Uncharacterized protein</fullName>
    </submittedName>
</protein>
<dbReference type="AlphaFoldDB" id="A0A7J6X2V9"/>
<proteinExistence type="predicted"/>
<dbReference type="EMBL" id="JABWDY010005986">
    <property type="protein sequence ID" value="KAF5204004.1"/>
    <property type="molecule type" value="Genomic_DNA"/>
</dbReference>
<keyword evidence="2" id="KW-1185">Reference proteome</keyword>
<name>A0A7J6X2V9_THATH</name>
<accession>A0A7J6X2V9</accession>
<gene>
    <name evidence="1" type="ORF">FRX31_006410</name>
</gene>
<reference evidence="1 2" key="1">
    <citation type="submission" date="2020-06" db="EMBL/GenBank/DDBJ databases">
        <title>Transcriptomic and genomic resources for Thalictrum thalictroides and T. hernandezii: Facilitating candidate gene discovery in an emerging model plant lineage.</title>
        <authorList>
            <person name="Arias T."/>
            <person name="Riano-Pachon D.M."/>
            <person name="Di Stilio V.S."/>
        </authorList>
    </citation>
    <scope>NUCLEOTIDE SEQUENCE [LARGE SCALE GENOMIC DNA]</scope>
    <source>
        <strain evidence="2">cv. WT478/WT964</strain>
        <tissue evidence="1">Leaves</tissue>
    </source>
</reference>